<protein>
    <recommendedName>
        <fullName evidence="2">Exonuclease domain-containing protein</fullName>
    </recommendedName>
</protein>
<evidence type="ECO:0008006" key="2">
    <source>
        <dbReference type="Google" id="ProtNLM"/>
    </source>
</evidence>
<gene>
    <name evidence="1" type="ORF">LCGC14_0499830</name>
</gene>
<dbReference type="EMBL" id="LAZR01000584">
    <property type="protein sequence ID" value="KKN63617.1"/>
    <property type="molecule type" value="Genomic_DNA"/>
</dbReference>
<organism evidence="1">
    <name type="scientific">marine sediment metagenome</name>
    <dbReference type="NCBI Taxonomy" id="412755"/>
    <lineage>
        <taxon>unclassified sequences</taxon>
        <taxon>metagenomes</taxon>
        <taxon>ecological metagenomes</taxon>
    </lineage>
</organism>
<sequence>MTHEKVESFVILDFEASSLSLKSWPIEIGLSWIEGGAVQTWSSLIRPAATWDLDDWSSQSAAVHRIAFSNLAAAASAQDVAQVFLKILAGRQLVSDAPEFETRWLTRLLHAAGHDEIPSIENFERVSFALYSGYALDMLYETLERRAAPHRAGPDSARLANSWLRAARYQNPMA</sequence>
<proteinExistence type="predicted"/>
<dbReference type="SUPFAM" id="SSF53098">
    <property type="entry name" value="Ribonuclease H-like"/>
    <property type="match status" value="1"/>
</dbReference>
<dbReference type="GO" id="GO:0003676">
    <property type="term" value="F:nucleic acid binding"/>
    <property type="evidence" value="ECO:0007669"/>
    <property type="project" value="InterPro"/>
</dbReference>
<dbReference type="InterPro" id="IPR036397">
    <property type="entry name" value="RNaseH_sf"/>
</dbReference>
<reference evidence="1" key="1">
    <citation type="journal article" date="2015" name="Nature">
        <title>Complex archaea that bridge the gap between prokaryotes and eukaryotes.</title>
        <authorList>
            <person name="Spang A."/>
            <person name="Saw J.H."/>
            <person name="Jorgensen S.L."/>
            <person name="Zaremba-Niedzwiedzka K."/>
            <person name="Martijn J."/>
            <person name="Lind A.E."/>
            <person name="van Eijk R."/>
            <person name="Schleper C."/>
            <person name="Guy L."/>
            <person name="Ettema T.J."/>
        </authorList>
    </citation>
    <scope>NUCLEOTIDE SEQUENCE</scope>
</reference>
<name>A0A0F9SML4_9ZZZZ</name>
<accession>A0A0F9SML4</accession>
<dbReference type="InterPro" id="IPR012337">
    <property type="entry name" value="RNaseH-like_sf"/>
</dbReference>
<dbReference type="AlphaFoldDB" id="A0A0F9SML4"/>
<dbReference type="Gene3D" id="3.30.420.10">
    <property type="entry name" value="Ribonuclease H-like superfamily/Ribonuclease H"/>
    <property type="match status" value="1"/>
</dbReference>
<comment type="caution">
    <text evidence="1">The sequence shown here is derived from an EMBL/GenBank/DDBJ whole genome shotgun (WGS) entry which is preliminary data.</text>
</comment>
<evidence type="ECO:0000313" key="1">
    <source>
        <dbReference type="EMBL" id="KKN63617.1"/>
    </source>
</evidence>